<dbReference type="PANTHER" id="PTHR23189">
    <property type="entry name" value="RNA RECOGNITION MOTIF-CONTAINING"/>
    <property type="match status" value="1"/>
</dbReference>
<dbReference type="GO" id="GO:0003723">
    <property type="term" value="F:RNA binding"/>
    <property type="evidence" value="ECO:0007669"/>
    <property type="project" value="UniProtKB-UniRule"/>
</dbReference>
<evidence type="ECO:0000256" key="1">
    <source>
        <dbReference type="ARBA" id="ARBA00022884"/>
    </source>
</evidence>
<evidence type="ECO:0000256" key="2">
    <source>
        <dbReference type="PROSITE-ProRule" id="PRU00176"/>
    </source>
</evidence>
<name>A0A9I9CZJ1_CUCME</name>
<dbReference type="PROSITE" id="PS50102">
    <property type="entry name" value="RRM"/>
    <property type="match status" value="2"/>
</dbReference>
<feature type="domain" description="RRM" evidence="4">
    <location>
        <begin position="214"/>
        <end position="303"/>
    </location>
</feature>
<feature type="domain" description="RRM" evidence="4">
    <location>
        <begin position="99"/>
        <end position="173"/>
    </location>
</feature>
<organism evidence="5">
    <name type="scientific">Cucumis melo</name>
    <name type="common">Muskmelon</name>
    <dbReference type="NCBI Taxonomy" id="3656"/>
    <lineage>
        <taxon>Eukaryota</taxon>
        <taxon>Viridiplantae</taxon>
        <taxon>Streptophyta</taxon>
        <taxon>Embryophyta</taxon>
        <taxon>Tracheophyta</taxon>
        <taxon>Spermatophyta</taxon>
        <taxon>Magnoliopsida</taxon>
        <taxon>eudicotyledons</taxon>
        <taxon>Gunneridae</taxon>
        <taxon>Pentapetalae</taxon>
        <taxon>rosids</taxon>
        <taxon>fabids</taxon>
        <taxon>Cucurbitales</taxon>
        <taxon>Cucurbitaceae</taxon>
        <taxon>Benincaseae</taxon>
        <taxon>Cucumis</taxon>
    </lineage>
</organism>
<protein>
    <recommendedName>
        <fullName evidence="4">RRM domain-containing protein</fullName>
    </recommendedName>
</protein>
<dbReference type="Pfam" id="PF00076">
    <property type="entry name" value="RRM_1"/>
    <property type="match status" value="1"/>
</dbReference>
<dbReference type="Pfam" id="PF04059">
    <property type="entry name" value="RRM_2"/>
    <property type="match status" value="1"/>
</dbReference>
<dbReference type="InterPro" id="IPR012677">
    <property type="entry name" value="Nucleotide-bd_a/b_plait_sf"/>
</dbReference>
<sequence length="660" mass="73949">MGETGVIRLQKSLDPAAREFRPAYFTNLATLVGPPVRHVYYSFAAPFPPSINELQVEPFRNSVLTCSPNFPINFNPAFVNPVEDIAVPEVHPLSSSPTRSLLLSAVPSDVSESVVRRDLECFGDVRGVQMERIRDGIVSVHYYDLRHAEKAFREMRSQYLMRQKQVRNQHSRFLQNNFDTPPRLARALIGGCAVWAEFVIPTSNAALPDGKNQGTIIVLNLDLGVSASTLKEIFERFGNFLSRLGGDGCGAHQGPVKDIRETPLKKHQRFVEFFDVRDAAMAVEEMNGKEIHGKPVVVEFSRPGGNGRKLFNPMIASRKLGARQHQQPHPDRPWKLSGRFNDPPHRSFYSEAQFSPKKVQCMNARRLNYADTLVDKLQPLNCSGNIVNGIERRGSVGTWRRMNSKKIINRKSATGSKQEVSPQPRISIRLRKNSFLRKSDPCFLISENTMEAEASDCRDSRTTVMIKNIPNKYNLKLLLKTLDKHCMECNEEITNDGKGLPLSSYDFVYLPIDFINKCNVGYGFVNMTSPQGAWRLYKAFHLQAWQVFNSRKICQVTYARLQGLEALKEHFKNSKFPSEMDEYELPVVFSPPRDGIQLTEPLTVAGNVHAGGAHTSTGEICGDEDQLGDGTAADQSLELVPYGGGDNGDEEGDSKRSEDG</sequence>
<dbReference type="InterPro" id="IPR000504">
    <property type="entry name" value="RRM_dom"/>
</dbReference>
<accession>A0A9I9CZJ1</accession>
<dbReference type="Gramene" id="MELO3C010703.2.1">
    <property type="protein sequence ID" value="MELO3C010703.2.1"/>
    <property type="gene ID" value="MELO3C010703.2"/>
</dbReference>
<dbReference type="AlphaFoldDB" id="A0A9I9CZJ1"/>
<dbReference type="InterPro" id="IPR035979">
    <property type="entry name" value="RBD_domain_sf"/>
</dbReference>
<feature type="region of interest" description="Disordered" evidence="3">
    <location>
        <begin position="615"/>
        <end position="660"/>
    </location>
</feature>
<evidence type="ECO:0000259" key="4">
    <source>
        <dbReference type="PROSITE" id="PS50102"/>
    </source>
</evidence>
<dbReference type="SUPFAM" id="SSF54928">
    <property type="entry name" value="RNA-binding domain, RBD"/>
    <property type="match status" value="3"/>
</dbReference>
<dbReference type="EnsemblPlants" id="MELO3C010703.2.1">
    <property type="protein sequence ID" value="MELO3C010703.2.1"/>
    <property type="gene ID" value="MELO3C010703.2"/>
</dbReference>
<evidence type="ECO:0000313" key="5">
    <source>
        <dbReference type="EnsemblPlants" id="MELO3C010703.2.1"/>
    </source>
</evidence>
<dbReference type="InterPro" id="IPR007201">
    <property type="entry name" value="Mei2-like_Rrm_C"/>
</dbReference>
<dbReference type="FunFam" id="3.30.70.330:FF:001402">
    <property type="entry name" value="Terminal EAR1-like 1"/>
    <property type="match status" value="1"/>
</dbReference>
<proteinExistence type="predicted"/>
<keyword evidence="1 2" id="KW-0694">RNA-binding</keyword>
<reference evidence="5" key="1">
    <citation type="submission" date="2023-03" db="UniProtKB">
        <authorList>
            <consortium name="EnsemblPlants"/>
        </authorList>
    </citation>
    <scope>IDENTIFICATION</scope>
</reference>
<dbReference type="SMART" id="SM00360">
    <property type="entry name" value="RRM"/>
    <property type="match status" value="2"/>
</dbReference>
<dbReference type="Gene3D" id="3.30.70.330">
    <property type="match status" value="2"/>
</dbReference>
<evidence type="ECO:0000256" key="3">
    <source>
        <dbReference type="SAM" id="MobiDB-lite"/>
    </source>
</evidence>